<keyword evidence="4 5" id="KW-0539">Nucleus</keyword>
<feature type="compositionally biased region" description="Low complexity" evidence="6">
    <location>
        <begin position="864"/>
        <end position="881"/>
    </location>
</feature>
<reference evidence="8" key="1">
    <citation type="submission" date="2023-01" db="EMBL/GenBank/DDBJ databases">
        <title>Exophiala dermititidis isolated from Cystic Fibrosis Patient.</title>
        <authorList>
            <person name="Kurbessoian T."/>
            <person name="Crocker A."/>
            <person name="Murante D."/>
            <person name="Hogan D.A."/>
            <person name="Stajich J.E."/>
        </authorList>
    </citation>
    <scope>NUCLEOTIDE SEQUENCE</scope>
    <source>
        <strain evidence="8">Ex8</strain>
    </source>
</reference>
<dbReference type="PANTHER" id="PTHR45789">
    <property type="entry name" value="FI18025P1"/>
    <property type="match status" value="1"/>
</dbReference>
<feature type="compositionally biased region" description="Gly residues" evidence="6">
    <location>
        <begin position="915"/>
        <end position="926"/>
    </location>
</feature>
<evidence type="ECO:0000313" key="8">
    <source>
        <dbReference type="EMBL" id="KAJ8991327.1"/>
    </source>
</evidence>
<dbReference type="AlphaFoldDB" id="A0AAN6ETM6"/>
<dbReference type="InterPro" id="IPR036910">
    <property type="entry name" value="HMG_box_dom_sf"/>
</dbReference>
<evidence type="ECO:0000256" key="6">
    <source>
        <dbReference type="SAM" id="MobiDB-lite"/>
    </source>
</evidence>
<evidence type="ECO:0000256" key="2">
    <source>
        <dbReference type="ARBA" id="ARBA00023125"/>
    </source>
</evidence>
<keyword evidence="3" id="KW-0804">Transcription</keyword>
<feature type="region of interest" description="Disordered" evidence="6">
    <location>
        <begin position="44"/>
        <end position="100"/>
    </location>
</feature>
<feature type="DNA-binding region" description="HMG box" evidence="5">
    <location>
        <begin position="140"/>
        <end position="208"/>
    </location>
</feature>
<feature type="compositionally biased region" description="Polar residues" evidence="6">
    <location>
        <begin position="675"/>
        <end position="695"/>
    </location>
</feature>
<dbReference type="FunFam" id="1.10.30.10:FF:000041">
    <property type="entry name" value="HMG box family protein"/>
    <property type="match status" value="1"/>
</dbReference>
<dbReference type="GO" id="GO:0000978">
    <property type="term" value="F:RNA polymerase II cis-regulatory region sequence-specific DNA binding"/>
    <property type="evidence" value="ECO:0007669"/>
    <property type="project" value="TreeGrafter"/>
</dbReference>
<organism evidence="8 9">
    <name type="scientific">Exophiala dermatitidis</name>
    <name type="common">Black yeast-like fungus</name>
    <name type="synonym">Wangiella dermatitidis</name>
    <dbReference type="NCBI Taxonomy" id="5970"/>
    <lineage>
        <taxon>Eukaryota</taxon>
        <taxon>Fungi</taxon>
        <taxon>Dikarya</taxon>
        <taxon>Ascomycota</taxon>
        <taxon>Pezizomycotina</taxon>
        <taxon>Eurotiomycetes</taxon>
        <taxon>Chaetothyriomycetidae</taxon>
        <taxon>Chaetothyriales</taxon>
        <taxon>Herpotrichiellaceae</taxon>
        <taxon>Exophiala</taxon>
    </lineage>
</organism>
<evidence type="ECO:0000256" key="3">
    <source>
        <dbReference type="ARBA" id="ARBA00023163"/>
    </source>
</evidence>
<dbReference type="PANTHER" id="PTHR45789:SF2">
    <property type="entry name" value="FI18025P1"/>
    <property type="match status" value="1"/>
</dbReference>
<feature type="region of interest" description="Disordered" evidence="6">
    <location>
        <begin position="596"/>
        <end position="638"/>
    </location>
</feature>
<evidence type="ECO:0000256" key="5">
    <source>
        <dbReference type="PROSITE-ProRule" id="PRU00267"/>
    </source>
</evidence>
<dbReference type="InterPro" id="IPR009071">
    <property type="entry name" value="HMG_box_dom"/>
</dbReference>
<feature type="region of interest" description="Disordered" evidence="6">
    <location>
        <begin position="855"/>
        <end position="964"/>
    </location>
</feature>
<dbReference type="GO" id="GO:0000981">
    <property type="term" value="F:DNA-binding transcription factor activity, RNA polymerase II-specific"/>
    <property type="evidence" value="ECO:0007669"/>
    <property type="project" value="TreeGrafter"/>
</dbReference>
<feature type="region of interest" description="Disordered" evidence="6">
    <location>
        <begin position="196"/>
        <end position="274"/>
    </location>
</feature>
<dbReference type="SMART" id="SM00398">
    <property type="entry name" value="HMG"/>
    <property type="match status" value="1"/>
</dbReference>
<dbReference type="GO" id="GO:0005634">
    <property type="term" value="C:nucleus"/>
    <property type="evidence" value="ECO:0007669"/>
    <property type="project" value="UniProtKB-UniRule"/>
</dbReference>
<feature type="region of interest" description="Disordered" evidence="6">
    <location>
        <begin position="979"/>
        <end position="1007"/>
    </location>
</feature>
<feature type="compositionally biased region" description="Low complexity" evidence="6">
    <location>
        <begin position="738"/>
        <end position="751"/>
    </location>
</feature>
<dbReference type="Gene3D" id="1.10.30.10">
    <property type="entry name" value="High mobility group box domain"/>
    <property type="match status" value="1"/>
</dbReference>
<name>A0AAN6ETM6_EXODE</name>
<protein>
    <submittedName>
        <fullName evidence="8">Slightly ste11-like protein</fullName>
    </submittedName>
</protein>
<evidence type="ECO:0000256" key="1">
    <source>
        <dbReference type="ARBA" id="ARBA00023015"/>
    </source>
</evidence>
<evidence type="ECO:0000256" key="4">
    <source>
        <dbReference type="ARBA" id="ARBA00023242"/>
    </source>
</evidence>
<dbReference type="SUPFAM" id="SSF47095">
    <property type="entry name" value="HMG-box"/>
    <property type="match status" value="1"/>
</dbReference>
<gene>
    <name evidence="8" type="primary">RFG1</name>
    <name evidence="8" type="ORF">HRR80_004672</name>
</gene>
<keyword evidence="1" id="KW-0805">Transcription regulation</keyword>
<feature type="compositionally biased region" description="Low complexity" evidence="6">
    <location>
        <begin position="599"/>
        <end position="620"/>
    </location>
</feature>
<feature type="region of interest" description="Disordered" evidence="6">
    <location>
        <begin position="667"/>
        <end position="789"/>
    </location>
</feature>
<feature type="compositionally biased region" description="Low complexity" evidence="6">
    <location>
        <begin position="216"/>
        <end position="228"/>
    </location>
</feature>
<feature type="domain" description="HMG box" evidence="7">
    <location>
        <begin position="140"/>
        <end position="208"/>
    </location>
</feature>
<comment type="caution">
    <text evidence="8">The sequence shown here is derived from an EMBL/GenBank/DDBJ whole genome shotgun (WGS) entry which is preliminary data.</text>
</comment>
<dbReference type="CDD" id="cd01389">
    <property type="entry name" value="HMG-box_ROX1-like"/>
    <property type="match status" value="1"/>
</dbReference>
<dbReference type="InterPro" id="IPR051356">
    <property type="entry name" value="SOX/SOX-like_TF"/>
</dbReference>
<sequence length="1074" mass="115886">MTLPDHATYPPAWYRRLPRPPTEHNLALRRTSLLSQHHLFRDRDLDRDRDRSSRHASPEDVPRRNTVHLPHISEHVLSPAKHVETDKPTANGGLEHRASPLQREHHHLEMAEERGKNDNSLTVDAHPRDHLCLCPPDPKIPRPRNSFILFRQHQQASILAQKPGIPNPEVSKIIGEQWRRLSAESKEEWNLLAEEEKARHQQQYPGYRYQPRRNGRSSNQSSVSGPSSAEPQEPCPKCGGKPMNYYSNPTPAPIYTPPASASSQPPPPTPQHNTAMGVAVQVPAKRGYVVSAAPSQRMHGQPAMSPEHVMQQHKAFVETCPFQRVDPRLIYAVPPPQALPTPPSSDSHAQDAKRRRFNMSGGYVPAREAYPEGAYAYAHSPIAASAYARPEVLHPIHHAAQYPMQAIPITKPAMMSPPRPVYPHPPQLQPIRPPQSHHRARSSVVALPPIETVVPQTPVKASSVQSQSSGVEAMIMSIPVLNKIKVLAQISPPLQPPGPTSPKPDVRGAIIAVEGMDAKTVDNMTNSLAEQLEREGKFAVRIFGGPDPYNLIREARRRNSGRDGNGVRPLTTEAYLSMLSQWHKVNQEMVEFITTRPGSEAPQQSSKPSSSVNSSGSSSPQRRDSQLMEGVEESETATAETLASLKTICHSGGISPKTITKAAELSIMSPPPGKQRSQSTPGVSMLHNDNNSNFSMVPPRPLPLAFPRPLNSKRIPPPPPTPPPPPAPPFTGSGSGVSGQSSQQQQQSASSTTIPDPVQVHRPWRMAPPPPSSLEEQQTSSQGAATNINSNPNAIPIALVPHYQLTTVDASSISMPISDGFSPPAHWQWFATLWRGSVGPDITVVIKGVDEDLEAANTGPAQPVPTTANTNTNTNTNTSTNTPPPPATAVSTSTHHGHGHAPPQPPTPASTSINGNGGFGSGFGFGHHGHHGSISIAHHNALGHNPSPGPPATTSGPNGRDARTPSVVATTVEAAAATPTTAATTTNPGQQSQPPHQPQSHHVPTHAPSGVEIRLHDCRAVIVKTGIVGGEAGASGHTTTLASTSASAYHAKELENWEKAKRRVGFEVDEFLRR</sequence>
<dbReference type="EMBL" id="JAJGCB010000008">
    <property type="protein sequence ID" value="KAJ8991327.1"/>
    <property type="molecule type" value="Genomic_DNA"/>
</dbReference>
<dbReference type="Pfam" id="PF00505">
    <property type="entry name" value="HMG_box"/>
    <property type="match status" value="1"/>
</dbReference>
<dbReference type="Proteomes" id="UP001161757">
    <property type="component" value="Unassembled WGS sequence"/>
</dbReference>
<accession>A0AAN6ETM6</accession>
<proteinExistence type="predicted"/>
<evidence type="ECO:0000313" key="9">
    <source>
        <dbReference type="Proteomes" id="UP001161757"/>
    </source>
</evidence>
<feature type="compositionally biased region" description="Pro residues" evidence="6">
    <location>
        <begin position="715"/>
        <end position="729"/>
    </location>
</feature>
<feature type="compositionally biased region" description="Polar residues" evidence="6">
    <location>
        <begin position="774"/>
        <end position="783"/>
    </location>
</feature>
<feature type="compositionally biased region" description="Low complexity" evidence="6">
    <location>
        <begin position="979"/>
        <end position="1002"/>
    </location>
</feature>
<evidence type="ECO:0000259" key="7">
    <source>
        <dbReference type="PROSITE" id="PS50118"/>
    </source>
</evidence>
<keyword evidence="2 5" id="KW-0238">DNA-binding</keyword>
<feature type="compositionally biased region" description="Basic and acidic residues" evidence="6">
    <location>
        <begin position="44"/>
        <end position="63"/>
    </location>
</feature>
<dbReference type="PROSITE" id="PS50118">
    <property type="entry name" value="HMG_BOX_2"/>
    <property type="match status" value="1"/>
</dbReference>